<gene>
    <name evidence="3" type="ORF">UU29_C0009G0020</name>
</gene>
<evidence type="ECO:0000256" key="1">
    <source>
        <dbReference type="SAM" id="Phobius"/>
    </source>
</evidence>
<comment type="caution">
    <text evidence="3">The sequence shown here is derived from an EMBL/GenBank/DDBJ whole genome shotgun (WGS) entry which is preliminary data.</text>
</comment>
<dbReference type="Pfam" id="PF13185">
    <property type="entry name" value="GAF_2"/>
    <property type="match status" value="1"/>
</dbReference>
<dbReference type="SUPFAM" id="SSF55781">
    <property type="entry name" value="GAF domain-like"/>
    <property type="match status" value="1"/>
</dbReference>
<reference evidence="3 4" key="1">
    <citation type="journal article" date="2015" name="Nature">
        <title>rRNA introns, odd ribosomes, and small enigmatic genomes across a large radiation of phyla.</title>
        <authorList>
            <person name="Brown C.T."/>
            <person name="Hug L.A."/>
            <person name="Thomas B.C."/>
            <person name="Sharon I."/>
            <person name="Castelle C.J."/>
            <person name="Singh A."/>
            <person name="Wilkins M.J."/>
            <person name="Williams K.H."/>
            <person name="Banfield J.F."/>
        </authorList>
    </citation>
    <scope>NUCLEOTIDE SEQUENCE [LARGE SCALE GENOMIC DNA]</scope>
</reference>
<evidence type="ECO:0000313" key="3">
    <source>
        <dbReference type="EMBL" id="KKR82749.1"/>
    </source>
</evidence>
<organism evidence="3 4">
    <name type="scientific">Candidatus Daviesbacteria bacterium GW2011_GWA2_40_9</name>
    <dbReference type="NCBI Taxonomy" id="1618424"/>
    <lineage>
        <taxon>Bacteria</taxon>
        <taxon>Candidatus Daviesiibacteriota</taxon>
    </lineage>
</organism>
<keyword evidence="1" id="KW-0472">Membrane</keyword>
<keyword evidence="1" id="KW-0812">Transmembrane</keyword>
<dbReference type="Proteomes" id="UP000034601">
    <property type="component" value="Unassembled WGS sequence"/>
</dbReference>
<keyword evidence="1" id="KW-1133">Transmembrane helix</keyword>
<evidence type="ECO:0000259" key="2">
    <source>
        <dbReference type="Pfam" id="PF13185"/>
    </source>
</evidence>
<dbReference type="AlphaFoldDB" id="A0A0G0U0U0"/>
<sequence length="219" mass="25042">MSTTLIVGILLIGAALWELIPLLQDLYNLRLLTLKQKQTAKLLLQKKNQGIFLNRLYKSADDYQPKEVRTVQLLDDLEYSLGWKRLAYLDFLEDEQAIIFRVTKGLPQKYLDFVHEVYHDRIDIGSLAGGRAISTKQPLIVNNWTQDPHLKHISFMSEYGHVISFGAFPIVSSLTTYGSLHVYGGSAGMFKLNEVQFFTTVANSLAAILEHDEFCYERR</sequence>
<feature type="domain" description="GAF" evidence="2">
    <location>
        <begin position="73"/>
        <end position="210"/>
    </location>
</feature>
<evidence type="ECO:0000313" key="4">
    <source>
        <dbReference type="Proteomes" id="UP000034601"/>
    </source>
</evidence>
<name>A0A0G0U0U0_9BACT</name>
<proteinExistence type="predicted"/>
<feature type="transmembrane region" description="Helical" evidence="1">
    <location>
        <begin position="6"/>
        <end position="27"/>
    </location>
</feature>
<dbReference type="InterPro" id="IPR003018">
    <property type="entry name" value="GAF"/>
</dbReference>
<protein>
    <recommendedName>
        <fullName evidence="2">GAF domain-containing protein</fullName>
    </recommendedName>
</protein>
<dbReference type="EMBL" id="LCAB01000009">
    <property type="protein sequence ID" value="KKR82749.1"/>
    <property type="molecule type" value="Genomic_DNA"/>
</dbReference>
<accession>A0A0G0U0U0</accession>
<dbReference type="InterPro" id="IPR029016">
    <property type="entry name" value="GAF-like_dom_sf"/>
</dbReference>
<dbReference type="Gene3D" id="3.30.450.40">
    <property type="match status" value="1"/>
</dbReference>